<accession>A0AAW5LAP9</accession>
<evidence type="ECO:0000256" key="1">
    <source>
        <dbReference type="ARBA" id="ARBA00004241"/>
    </source>
</evidence>
<dbReference type="AlphaFoldDB" id="A0AAW5LAP9"/>
<dbReference type="GO" id="GO:0031012">
    <property type="term" value="C:extracellular matrix"/>
    <property type="evidence" value="ECO:0007669"/>
    <property type="project" value="TreeGrafter"/>
</dbReference>
<feature type="compositionally biased region" description="Basic and acidic residues" evidence="8">
    <location>
        <begin position="354"/>
        <end position="366"/>
    </location>
</feature>
<protein>
    <submittedName>
        <fullName evidence="10">YadA-like family protein</fullName>
    </submittedName>
</protein>
<feature type="domain" description="Trimeric autotransporter adhesin YadA-like C-terminal membrane anchor" evidence="9">
    <location>
        <begin position="1112"/>
        <end position="1172"/>
    </location>
</feature>
<dbReference type="InterPro" id="IPR005594">
    <property type="entry name" value="YadA_C"/>
</dbReference>
<dbReference type="Pfam" id="PF03895">
    <property type="entry name" value="YadA_anchor"/>
    <property type="match status" value="1"/>
</dbReference>
<dbReference type="SUPFAM" id="SSF101967">
    <property type="entry name" value="Adhesin YadA, collagen-binding domain"/>
    <property type="match status" value="1"/>
</dbReference>
<proteinExistence type="predicted"/>
<dbReference type="NCBIfam" id="TIGR04203">
    <property type="entry name" value="RPT_S_cricet"/>
    <property type="match status" value="6"/>
</dbReference>
<keyword evidence="7" id="KW-0998">Cell outer membrane</keyword>
<dbReference type="GO" id="GO:0030020">
    <property type="term" value="F:extracellular matrix structural constituent conferring tensile strength"/>
    <property type="evidence" value="ECO:0007669"/>
    <property type="project" value="TreeGrafter"/>
</dbReference>
<feature type="region of interest" description="Disordered" evidence="8">
    <location>
        <begin position="349"/>
        <end position="375"/>
    </location>
</feature>
<comment type="caution">
    <text evidence="10">The sequence shown here is derived from an EMBL/GenBank/DDBJ whole genome shotgun (WGS) entry which is preliminary data.</text>
</comment>
<reference evidence="10 11" key="1">
    <citation type="journal article" date="2022" name="Microbiol. Spectr.">
        <title>Microbiota of the Pregnant Mouse: Characterization of the Bacterial Communities in the Oral Cavity, Lung, Intestine, and Vagina through Culture and DNA Sequencing.</title>
        <authorList>
            <person name="Greenberg J.M."/>
            <person name="Romero R."/>
            <person name="Winters A.D."/>
            <person name="Galaz J."/>
            <person name="Garcia-Flores V."/>
            <person name="Arenas-Hernandez M."/>
            <person name="Panzer J."/>
            <person name="Shaffer Z."/>
            <person name="Kracht D.J."/>
            <person name="Gomez-Lopez N."/>
            <person name="Theis K.R."/>
        </authorList>
    </citation>
    <scope>NUCLEOTIDE SEQUENCE [LARGE SCALE GENOMIC DNA]</scope>
    <source>
        <strain evidence="10 11">MAC-C1-H1</strain>
    </source>
</reference>
<dbReference type="EMBL" id="JALJCU010000007">
    <property type="protein sequence ID" value="MCQ9120515.1"/>
    <property type="molecule type" value="Genomic_DNA"/>
</dbReference>
<name>A0AAW5LAP9_9PAST</name>
<dbReference type="GO" id="GO:0009279">
    <property type="term" value="C:cell outer membrane"/>
    <property type="evidence" value="ECO:0007669"/>
    <property type="project" value="UniProtKB-SubCell"/>
</dbReference>
<keyword evidence="3" id="KW-1134">Transmembrane beta strand</keyword>
<dbReference type="InterPro" id="IPR011049">
    <property type="entry name" value="Serralysin-like_metalloprot_C"/>
</dbReference>
<organism evidence="10 11">
    <name type="scientific">Rodentibacter pneumotropicus</name>
    <dbReference type="NCBI Taxonomy" id="758"/>
    <lineage>
        <taxon>Bacteria</taxon>
        <taxon>Pseudomonadati</taxon>
        <taxon>Pseudomonadota</taxon>
        <taxon>Gammaproteobacteria</taxon>
        <taxon>Pasteurellales</taxon>
        <taxon>Pasteurellaceae</taxon>
        <taxon>Rodentibacter</taxon>
    </lineage>
</organism>
<keyword evidence="6" id="KW-0472">Membrane</keyword>
<dbReference type="InterPro" id="IPR045584">
    <property type="entry name" value="Pilin-like"/>
</dbReference>
<dbReference type="GO" id="GO:0009986">
    <property type="term" value="C:cell surface"/>
    <property type="evidence" value="ECO:0007669"/>
    <property type="project" value="UniProtKB-SubCell"/>
</dbReference>
<dbReference type="GO" id="GO:0005615">
    <property type="term" value="C:extracellular space"/>
    <property type="evidence" value="ECO:0007669"/>
    <property type="project" value="TreeGrafter"/>
</dbReference>
<dbReference type="SUPFAM" id="SSF101999">
    <property type="entry name" value="Trimeric adhesin"/>
    <property type="match status" value="1"/>
</dbReference>
<dbReference type="PANTHER" id="PTHR24023">
    <property type="entry name" value="COLLAGEN ALPHA"/>
    <property type="match status" value="1"/>
</dbReference>
<dbReference type="InterPro" id="IPR037174">
    <property type="entry name" value="Trimeric_adhesin"/>
</dbReference>
<evidence type="ECO:0000313" key="11">
    <source>
        <dbReference type="Proteomes" id="UP001206350"/>
    </source>
</evidence>
<dbReference type="Gene3D" id="3.30.1300.30">
    <property type="entry name" value="GSPII I/J protein-like"/>
    <property type="match status" value="1"/>
</dbReference>
<dbReference type="Gene3D" id="6.20.50.100">
    <property type="match status" value="1"/>
</dbReference>
<comment type="subcellular location">
    <subcellularLocation>
        <location evidence="2">Cell outer membrane</location>
    </subcellularLocation>
    <subcellularLocation>
        <location evidence="1">Cell surface</location>
    </subcellularLocation>
</comment>
<feature type="compositionally biased region" description="Polar residues" evidence="8">
    <location>
        <begin position="420"/>
        <end position="441"/>
    </location>
</feature>
<feature type="non-terminal residue" evidence="10">
    <location>
        <position position="1"/>
    </location>
</feature>
<sequence>NAEASVTDNANGTHTITIKDGNGNTTTAIVKDGAVGAKGDTGADGKNAEASVTDNANGTHTITIKDGNGNTTTAIVRDGATGAKGDTGADGKNAEASVTDNANGTHTITIKDGNGNTTTAIVKDGAAGAKGDTGADGKNAEASVTDNANGTHTITIKDGNGNTTTAIVKDGATGADGKNAEADVKDNGDGTHTITIKDGNGNTTTAIVKDGATGAKGDTGADGKNAEASVTDNANGTHTITIKDGNGNTSTSIVKDGKDAKATVTTDTANGTQTITITDGSGNTTTATVKDGHHFVKTEKSQDNISGQPNDKGSKVNTGDNVTFVAAKNLEIAQDGNKVAYGLSDQVELGQKGEPGKDGQSGKDGVDGSIGVNGKDGSAVAINGKDGSIGLNGKDGLTFKSADGAQGVNGEDGKDGLPDANSTTRIVYQPTNPDGSPKGNSEQVATLNDGLIFTGNNEELNRHKLNTVVKVLGEGVDKAASEKFKSAKGNINVKADGADKLEVQMNKDLDLTSNGSVTIGNTVINNGTVSGLNEHLRDPVTAPTSNVTNATQTAPADLSFDEKKQAATVGDVLNTGWNLKANGHAVGAVTHGNAVDLTSKNGTVTIKATTDGNISTVDLAVNTGNVSADKTAGKAVVGKDGEADTSPDAANEVATVGDVADTINNTGWATTAKDKDGNTANVVVNPGDQVNYTNGTGTTANITVTTDLVTGKDIVNVSYDVKAGDNTITVDKDGVKVNAGNITKAGNQYVKDSAGNVIIPAGQVSVKGTPVGNETQADADAREGNKVATVKNVADAINSAGWIVNTGKAEEQSSFTTEAGKAQKVSAGDKVDFQAGKNVEVKQIIGEDGSVKIVYATSDNFSLGEKGKDGKDGVDGSISVNGKDGSAVVINGKGSSIGLNGKDGENGLTIKGGKGSVGVDGTDGKDGKDGMTRIVYTDDKGTKHEIATHDDGLKFTGNDNDTVNNHKLNSVVTVKGEGVDKVASKSFKSASGNINVKADGQGTLEVQLAKDIDLGNDGSVRAGNTVINNRGISVKNGPSMTVDGINAGNKKITNVAPGEVSATSTEAVNGSQLYAVNRNISNNVNRLNNKINKVDKDLRAGIAGAAAIAGLPQVRGNGKSMVAVAASNYRGENAVALGYTRASDNGKILLKLSGSTNTRGDVVSTVGLGYEW</sequence>
<dbReference type="Proteomes" id="UP001206350">
    <property type="component" value="Unassembled WGS sequence"/>
</dbReference>
<keyword evidence="4" id="KW-0812">Transmembrane</keyword>
<evidence type="ECO:0000256" key="5">
    <source>
        <dbReference type="ARBA" id="ARBA00022729"/>
    </source>
</evidence>
<dbReference type="PANTHER" id="PTHR24023:SF914">
    <property type="entry name" value="OTOLIN-1"/>
    <property type="match status" value="1"/>
</dbReference>
<evidence type="ECO:0000256" key="8">
    <source>
        <dbReference type="SAM" id="MobiDB-lite"/>
    </source>
</evidence>
<evidence type="ECO:0000256" key="3">
    <source>
        <dbReference type="ARBA" id="ARBA00022452"/>
    </source>
</evidence>
<evidence type="ECO:0000256" key="4">
    <source>
        <dbReference type="ARBA" id="ARBA00022692"/>
    </source>
</evidence>
<evidence type="ECO:0000259" key="9">
    <source>
        <dbReference type="Pfam" id="PF03895"/>
    </source>
</evidence>
<evidence type="ECO:0000256" key="2">
    <source>
        <dbReference type="ARBA" id="ARBA00004442"/>
    </source>
</evidence>
<dbReference type="InterPro" id="IPR026394">
    <property type="entry name" value="RPT_S_cricet"/>
</dbReference>
<keyword evidence="11" id="KW-1185">Reference proteome</keyword>
<dbReference type="Gene3D" id="3.90.1780.10">
    <property type="entry name" value="Trimeric adhesin"/>
    <property type="match status" value="3"/>
</dbReference>
<evidence type="ECO:0000256" key="7">
    <source>
        <dbReference type="ARBA" id="ARBA00023237"/>
    </source>
</evidence>
<dbReference type="InterPro" id="IPR050149">
    <property type="entry name" value="Collagen_superfamily"/>
</dbReference>
<evidence type="ECO:0000313" key="10">
    <source>
        <dbReference type="EMBL" id="MCQ9120515.1"/>
    </source>
</evidence>
<gene>
    <name evidence="10" type="ORF">MUU45_000320</name>
</gene>
<feature type="region of interest" description="Disordered" evidence="8">
    <location>
        <begin position="1"/>
        <end position="23"/>
    </location>
</feature>
<keyword evidence="5" id="KW-0732">Signal</keyword>
<dbReference type="SUPFAM" id="SSF54523">
    <property type="entry name" value="Pili subunits"/>
    <property type="match status" value="1"/>
</dbReference>
<dbReference type="Gene3D" id="2.150.10.10">
    <property type="entry name" value="Serralysin-like metalloprotease, C-terminal"/>
    <property type="match status" value="1"/>
</dbReference>
<dbReference type="Pfam" id="PF19079">
    <property type="entry name" value="CFSR"/>
    <property type="match status" value="3"/>
</dbReference>
<feature type="region of interest" description="Disordered" evidence="8">
    <location>
        <begin position="402"/>
        <end position="441"/>
    </location>
</feature>
<dbReference type="RefSeq" id="WP_256891784.1">
    <property type="nucleotide sequence ID" value="NZ_JALJCU010000007.1"/>
</dbReference>
<dbReference type="GO" id="GO:0030198">
    <property type="term" value="P:extracellular matrix organization"/>
    <property type="evidence" value="ECO:0007669"/>
    <property type="project" value="TreeGrafter"/>
</dbReference>
<evidence type="ECO:0000256" key="6">
    <source>
        <dbReference type="ARBA" id="ARBA00023136"/>
    </source>
</evidence>